<dbReference type="InterPro" id="IPR018228">
    <property type="entry name" value="DNase_TatD-rel_CS"/>
</dbReference>
<dbReference type="CDD" id="cd01310">
    <property type="entry name" value="TatD_DNAse"/>
    <property type="match status" value="1"/>
</dbReference>
<proteinExistence type="inferred from homology"/>
<dbReference type="EC" id="3.1.-.-" evidence="3"/>
<comment type="similarity">
    <text evidence="1">Belongs to the metallo-dependent hydrolases superfamily. TatD-type hydrolase family.</text>
</comment>
<dbReference type="InterPro" id="IPR032466">
    <property type="entry name" value="Metal_Hydrolase"/>
</dbReference>
<dbReference type="Proteomes" id="UP001597304">
    <property type="component" value="Unassembled WGS sequence"/>
</dbReference>
<gene>
    <name evidence="3" type="ORF">ACFSF0_00270</name>
</gene>
<name>A0ABW4KPL7_9BURK</name>
<protein>
    <submittedName>
        <fullName evidence="3">TatD family hydrolase</fullName>
        <ecNumber evidence="3">3.1.-.-</ecNumber>
    </submittedName>
</protein>
<organism evidence="3 4">
    <name type="scientific">Ottowia flava</name>
    <dbReference type="NCBI Taxonomy" id="2675430"/>
    <lineage>
        <taxon>Bacteria</taxon>
        <taxon>Pseudomonadati</taxon>
        <taxon>Pseudomonadota</taxon>
        <taxon>Betaproteobacteria</taxon>
        <taxon>Burkholderiales</taxon>
        <taxon>Comamonadaceae</taxon>
        <taxon>Ottowia</taxon>
    </lineage>
</organism>
<dbReference type="InterPro" id="IPR001130">
    <property type="entry name" value="TatD-like"/>
</dbReference>
<dbReference type="Gene3D" id="3.20.20.140">
    <property type="entry name" value="Metal-dependent hydrolases"/>
    <property type="match status" value="1"/>
</dbReference>
<dbReference type="GO" id="GO:0016787">
    <property type="term" value="F:hydrolase activity"/>
    <property type="evidence" value="ECO:0007669"/>
    <property type="project" value="UniProtKB-KW"/>
</dbReference>
<dbReference type="Pfam" id="PF01026">
    <property type="entry name" value="TatD_DNase"/>
    <property type="match status" value="1"/>
</dbReference>
<dbReference type="SUPFAM" id="SSF51556">
    <property type="entry name" value="Metallo-dependent hydrolases"/>
    <property type="match status" value="1"/>
</dbReference>
<dbReference type="RefSeq" id="WP_147914382.1">
    <property type="nucleotide sequence ID" value="NZ_JBHUEJ010000002.1"/>
</dbReference>
<dbReference type="PIRSF" id="PIRSF005902">
    <property type="entry name" value="DNase_TatD"/>
    <property type="match status" value="1"/>
</dbReference>
<sequence length="283" mass="30348">MSGWIDTHCHLDAPEFATDVDAVRARAAREGVGLCVIPAVEVSAFDGARALAQRLGDAYALGTHPLYVARAPDDAIDQLDQALTDHAGDPHLVAVGEIGLDYFVPELTQGPLRERQDAFYRAQLRLARKHGLPVILHVRRSVDQILKGLREIEVPGGIAHAFNGSRQQADILVGMGFKLGFGGASTYERATRLRALAAELPPEAIVMETDAPDIPPHWLYATAEARAAGQAQGRNEPGELPRIAQGIAELRGVPLADWLATTTANALAALPRLRALPAVKPDI</sequence>
<evidence type="ECO:0000256" key="2">
    <source>
        <dbReference type="ARBA" id="ARBA00022801"/>
    </source>
</evidence>
<reference evidence="4" key="1">
    <citation type="journal article" date="2019" name="Int. J. Syst. Evol. Microbiol.">
        <title>The Global Catalogue of Microorganisms (GCM) 10K type strain sequencing project: providing services to taxonomists for standard genome sequencing and annotation.</title>
        <authorList>
            <consortium name="The Broad Institute Genomics Platform"/>
            <consortium name="The Broad Institute Genome Sequencing Center for Infectious Disease"/>
            <person name="Wu L."/>
            <person name="Ma J."/>
        </authorList>
    </citation>
    <scope>NUCLEOTIDE SEQUENCE [LARGE SCALE GENOMIC DNA]</scope>
    <source>
        <strain evidence="4">LMG 29247</strain>
    </source>
</reference>
<evidence type="ECO:0000256" key="1">
    <source>
        <dbReference type="ARBA" id="ARBA00009275"/>
    </source>
</evidence>
<comment type="caution">
    <text evidence="3">The sequence shown here is derived from an EMBL/GenBank/DDBJ whole genome shotgun (WGS) entry which is preliminary data.</text>
</comment>
<keyword evidence="4" id="KW-1185">Reference proteome</keyword>
<dbReference type="PROSITE" id="PS01091">
    <property type="entry name" value="TATD_3"/>
    <property type="match status" value="1"/>
</dbReference>
<dbReference type="PANTHER" id="PTHR46124">
    <property type="entry name" value="D-AMINOACYL-TRNA DEACYLASE"/>
    <property type="match status" value="1"/>
</dbReference>
<evidence type="ECO:0000313" key="3">
    <source>
        <dbReference type="EMBL" id="MFD1709032.1"/>
    </source>
</evidence>
<dbReference type="PANTHER" id="PTHR46124:SF2">
    <property type="entry name" value="D-AMINOACYL-TRNA DEACYLASE"/>
    <property type="match status" value="1"/>
</dbReference>
<keyword evidence="2 3" id="KW-0378">Hydrolase</keyword>
<accession>A0ABW4KPL7</accession>
<evidence type="ECO:0000313" key="4">
    <source>
        <dbReference type="Proteomes" id="UP001597304"/>
    </source>
</evidence>
<dbReference type="EMBL" id="JBHUEJ010000002">
    <property type="protein sequence ID" value="MFD1709032.1"/>
    <property type="molecule type" value="Genomic_DNA"/>
</dbReference>